<keyword evidence="3" id="KW-0963">Cytoplasm</keyword>
<keyword evidence="4" id="KW-0479">Metal-binding</keyword>
<dbReference type="PROSITE" id="PS51857">
    <property type="entry name" value="CSD_2"/>
    <property type="match status" value="1"/>
</dbReference>
<protein>
    <recommendedName>
        <fullName evidence="10">CCHC-type domain-containing protein</fullName>
    </recommendedName>
</protein>
<dbReference type="InterPro" id="IPR002059">
    <property type="entry name" value="CSP_DNA-bd"/>
</dbReference>
<evidence type="ECO:0000256" key="4">
    <source>
        <dbReference type="PROSITE-ProRule" id="PRU00047"/>
    </source>
</evidence>
<keyword evidence="9" id="KW-1185">Reference proteome</keyword>
<evidence type="ECO:0000259" key="6">
    <source>
        <dbReference type="PROSITE" id="PS50158"/>
    </source>
</evidence>
<evidence type="ECO:0000256" key="1">
    <source>
        <dbReference type="ARBA" id="ARBA00004496"/>
    </source>
</evidence>
<evidence type="ECO:0000256" key="2">
    <source>
        <dbReference type="ARBA" id="ARBA00008840"/>
    </source>
</evidence>
<reference evidence="8" key="1">
    <citation type="submission" date="2023-06" db="EMBL/GenBank/DDBJ databases">
        <title>Genomic analysis of the entomopathogenic nematode Steinernema hermaphroditum.</title>
        <authorList>
            <person name="Schwarz E.M."/>
            <person name="Heppert J.K."/>
            <person name="Baniya A."/>
            <person name="Schwartz H.T."/>
            <person name="Tan C.-H."/>
            <person name="Antoshechkin I."/>
            <person name="Sternberg P.W."/>
            <person name="Goodrich-Blair H."/>
            <person name="Dillman A.R."/>
        </authorList>
    </citation>
    <scope>NUCLEOTIDE SEQUENCE</scope>
    <source>
        <strain evidence="8">PS9179</strain>
        <tissue evidence="8">Whole animal</tissue>
    </source>
</reference>
<dbReference type="Pfam" id="PF00313">
    <property type="entry name" value="CSD"/>
    <property type="match status" value="1"/>
</dbReference>
<feature type="region of interest" description="Disordered" evidence="5">
    <location>
        <begin position="180"/>
        <end position="249"/>
    </location>
</feature>
<feature type="domain" description="CCHC-type" evidence="6">
    <location>
        <begin position="148"/>
        <end position="162"/>
    </location>
</feature>
<dbReference type="AlphaFoldDB" id="A0AA39M9R5"/>
<feature type="compositionally biased region" description="Basic and acidic residues" evidence="5">
    <location>
        <begin position="236"/>
        <end position="249"/>
    </location>
</feature>
<evidence type="ECO:0000313" key="9">
    <source>
        <dbReference type="Proteomes" id="UP001175271"/>
    </source>
</evidence>
<organism evidence="8 9">
    <name type="scientific">Steinernema hermaphroditum</name>
    <dbReference type="NCBI Taxonomy" id="289476"/>
    <lineage>
        <taxon>Eukaryota</taxon>
        <taxon>Metazoa</taxon>
        <taxon>Ecdysozoa</taxon>
        <taxon>Nematoda</taxon>
        <taxon>Chromadorea</taxon>
        <taxon>Rhabditida</taxon>
        <taxon>Tylenchina</taxon>
        <taxon>Panagrolaimomorpha</taxon>
        <taxon>Strongyloidoidea</taxon>
        <taxon>Steinernematidae</taxon>
        <taxon>Steinernema</taxon>
    </lineage>
</organism>
<evidence type="ECO:0000259" key="7">
    <source>
        <dbReference type="PROSITE" id="PS51857"/>
    </source>
</evidence>
<dbReference type="InterPro" id="IPR012340">
    <property type="entry name" value="NA-bd_OB-fold"/>
</dbReference>
<keyword evidence="4" id="KW-0863">Zinc-finger</keyword>
<feature type="domain" description="CSD" evidence="7">
    <location>
        <begin position="65"/>
        <end position="130"/>
    </location>
</feature>
<keyword evidence="4" id="KW-0862">Zinc</keyword>
<dbReference type="GO" id="GO:0008270">
    <property type="term" value="F:zinc ion binding"/>
    <property type="evidence" value="ECO:0007669"/>
    <property type="project" value="UniProtKB-KW"/>
</dbReference>
<comment type="similarity">
    <text evidence="2">Belongs to the lin-28 family.</text>
</comment>
<dbReference type="Pfam" id="PF00098">
    <property type="entry name" value="zf-CCHC"/>
    <property type="match status" value="2"/>
</dbReference>
<gene>
    <name evidence="8" type="ORF">QR680_009468</name>
</gene>
<dbReference type="InterPro" id="IPR036875">
    <property type="entry name" value="Znf_CCHC_sf"/>
</dbReference>
<dbReference type="SUPFAM" id="SSF57756">
    <property type="entry name" value="Retrovirus zinc finger-like domains"/>
    <property type="match status" value="1"/>
</dbReference>
<dbReference type="Proteomes" id="UP001175271">
    <property type="component" value="Unassembled WGS sequence"/>
</dbReference>
<dbReference type="PANTHER" id="PTHR46109:SF1">
    <property type="entry name" value="PROTEIN LIN-28 HOMOLOG"/>
    <property type="match status" value="1"/>
</dbReference>
<dbReference type="SUPFAM" id="SSF50249">
    <property type="entry name" value="Nucleic acid-binding proteins"/>
    <property type="match status" value="1"/>
</dbReference>
<proteinExistence type="inferred from homology"/>
<dbReference type="PANTHER" id="PTHR46109">
    <property type="entry name" value="PROTEIN LIN-28"/>
    <property type="match status" value="1"/>
</dbReference>
<name>A0AA39M9R5_9BILA</name>
<dbReference type="GO" id="GO:0003729">
    <property type="term" value="F:mRNA binding"/>
    <property type="evidence" value="ECO:0007669"/>
    <property type="project" value="TreeGrafter"/>
</dbReference>
<dbReference type="Gene3D" id="2.40.50.140">
    <property type="entry name" value="Nucleic acid-binding proteins"/>
    <property type="match status" value="1"/>
</dbReference>
<dbReference type="GO" id="GO:0031054">
    <property type="term" value="P:pre-miRNA processing"/>
    <property type="evidence" value="ECO:0007669"/>
    <property type="project" value="TreeGrafter"/>
</dbReference>
<sequence length="249" mass="27840">MRRTSPNPAGRRSFVHAMKKPTPGTSTSKGNHDADRPSTSKMFDAPDLPLDGFSSKKPANLELPVVEGAVRSYSLQHGSGFLMIDGFEENVFVHQSQIEMPGLRCLHEGERCRFSVYRTPKGLRAVAVKAIDPNGFRGGPPSSQRPVKCFNCGRKGHLAKDCEGAKDACHYCRQPGHIGANCPKKREKKERREAAQMPKLVEPPDPRKKANARRPKAAIPSLRELFQQMQKTQKATLEERRRLERSRSC</sequence>
<evidence type="ECO:0000256" key="3">
    <source>
        <dbReference type="ARBA" id="ARBA00022490"/>
    </source>
</evidence>
<dbReference type="Gene3D" id="4.10.60.10">
    <property type="entry name" value="Zinc finger, CCHC-type"/>
    <property type="match status" value="2"/>
</dbReference>
<dbReference type="PRINTS" id="PR00050">
    <property type="entry name" value="COLDSHOCK"/>
</dbReference>
<evidence type="ECO:0008006" key="10">
    <source>
        <dbReference type="Google" id="ProtNLM"/>
    </source>
</evidence>
<feature type="domain" description="CCHC-type" evidence="6">
    <location>
        <begin position="169"/>
        <end position="184"/>
    </location>
</feature>
<dbReference type="InterPro" id="IPR001878">
    <property type="entry name" value="Znf_CCHC"/>
</dbReference>
<dbReference type="GO" id="GO:0019899">
    <property type="term" value="F:enzyme binding"/>
    <property type="evidence" value="ECO:0007669"/>
    <property type="project" value="UniProtKB-ARBA"/>
</dbReference>
<evidence type="ECO:0000256" key="5">
    <source>
        <dbReference type="SAM" id="MobiDB-lite"/>
    </source>
</evidence>
<dbReference type="GO" id="GO:0005737">
    <property type="term" value="C:cytoplasm"/>
    <property type="evidence" value="ECO:0007669"/>
    <property type="project" value="UniProtKB-SubCell"/>
</dbReference>
<dbReference type="EMBL" id="JAUCMV010000001">
    <property type="protein sequence ID" value="KAK0425943.1"/>
    <property type="molecule type" value="Genomic_DNA"/>
</dbReference>
<comment type="subcellular location">
    <subcellularLocation>
        <location evidence="1">Cytoplasm</location>
    </subcellularLocation>
</comment>
<dbReference type="InterPro" id="IPR051373">
    <property type="entry name" value="Lin-28_RNA-binding"/>
</dbReference>
<feature type="region of interest" description="Disordered" evidence="5">
    <location>
        <begin position="1"/>
        <end position="47"/>
    </location>
</feature>
<evidence type="ECO:0000313" key="8">
    <source>
        <dbReference type="EMBL" id="KAK0425943.1"/>
    </source>
</evidence>
<accession>A0AA39M9R5</accession>
<dbReference type="SMART" id="SM00343">
    <property type="entry name" value="ZnF_C2HC"/>
    <property type="match status" value="2"/>
</dbReference>
<dbReference type="GO" id="GO:0005634">
    <property type="term" value="C:nucleus"/>
    <property type="evidence" value="ECO:0007669"/>
    <property type="project" value="TreeGrafter"/>
</dbReference>
<dbReference type="PROSITE" id="PS50158">
    <property type="entry name" value="ZF_CCHC"/>
    <property type="match status" value="2"/>
</dbReference>
<comment type="caution">
    <text evidence="8">The sequence shown here is derived from an EMBL/GenBank/DDBJ whole genome shotgun (WGS) entry which is preliminary data.</text>
</comment>